<evidence type="ECO:0000256" key="3">
    <source>
        <dbReference type="ARBA" id="ARBA00008178"/>
    </source>
</evidence>
<dbReference type="CDD" id="cd05246">
    <property type="entry name" value="dTDP_GD_SDR_e"/>
    <property type="match status" value="1"/>
</dbReference>
<comment type="cofactor">
    <cofactor evidence="2 7">
        <name>NAD(+)</name>
        <dbReference type="ChEBI" id="CHEBI:57540"/>
    </cofactor>
</comment>
<dbReference type="GO" id="GO:0008460">
    <property type="term" value="F:dTDP-glucose 4,6-dehydratase activity"/>
    <property type="evidence" value="ECO:0007669"/>
    <property type="project" value="UniProtKB-EC"/>
</dbReference>
<evidence type="ECO:0000256" key="2">
    <source>
        <dbReference type="ARBA" id="ARBA00001911"/>
    </source>
</evidence>
<comment type="similarity">
    <text evidence="3 7">Belongs to the NAD(P)-dependent epimerase/dehydratase family. dTDP-glucose dehydratase subfamily.</text>
</comment>
<feature type="domain" description="NAD(P)-binding" evidence="8">
    <location>
        <begin position="4"/>
        <end position="91"/>
    </location>
</feature>
<gene>
    <name evidence="9" type="primary">rfbB</name>
    <name evidence="9" type="ORF">COT25_04635</name>
</gene>
<dbReference type="Pfam" id="PF16363">
    <property type="entry name" value="GDP_Man_Dehyd"/>
    <property type="match status" value="2"/>
</dbReference>
<dbReference type="InterPro" id="IPR005888">
    <property type="entry name" value="dTDP_Gluc_deHydtase"/>
</dbReference>
<dbReference type="AlphaFoldDB" id="A0A2H0YTT5"/>
<dbReference type="InterPro" id="IPR016040">
    <property type="entry name" value="NAD(P)-bd_dom"/>
</dbReference>
<dbReference type="InterPro" id="IPR036291">
    <property type="entry name" value="NAD(P)-bd_dom_sf"/>
</dbReference>
<dbReference type="Gene3D" id="3.40.50.720">
    <property type="entry name" value="NAD(P)-binding Rossmann-like Domain"/>
    <property type="match status" value="1"/>
</dbReference>
<dbReference type="SUPFAM" id="SSF51735">
    <property type="entry name" value="NAD(P)-binding Rossmann-fold domains"/>
    <property type="match status" value="1"/>
</dbReference>
<reference evidence="10" key="1">
    <citation type="submission" date="2017-09" db="EMBL/GenBank/DDBJ databases">
        <title>Depth-based differentiation of microbial function through sediment-hosted aquifers and enrichment of novel symbionts in the deep terrestrial subsurface.</title>
        <authorList>
            <person name="Probst A.J."/>
            <person name="Ladd B."/>
            <person name="Jarett J.K."/>
            <person name="Geller-Mcgrath D.E."/>
            <person name="Sieber C.M.K."/>
            <person name="Emerson J.B."/>
            <person name="Anantharaman K."/>
            <person name="Thomas B.C."/>
            <person name="Malmstrom R."/>
            <person name="Stieglmeier M."/>
            <person name="Klingl A."/>
            <person name="Woyke T."/>
            <person name="Ryan C.M."/>
            <person name="Banfield J.F."/>
        </authorList>
    </citation>
    <scope>NUCLEOTIDE SEQUENCE [LARGE SCALE GENOMIC DNA]</scope>
</reference>
<accession>A0A2H0YTT5</accession>
<sequence>MNILVTGGAGFIGSNFIHYWMRNHPEDKIVNLDKLTYAGNLQNLKDVADHPNYTFVKADICDYSTVLKTLQFHNIDIIVHFAAQSHVDRSVFLKKFHKLEPTITELFEMSLPEDFIINNVWGTHILLECATQAWKDSNFEGKRFHYVSTDEVFGALALNDPKKFNEETRYNPRSPYAASKASADHLVRSYFTSFQLPITISNTSNNYGPYMYPEKLLPLAITNLLEGKKVPIYGDGKYVRDWLFVDDHCAGIELILTKGKVGETYCIGGQTEDMSNLELIQKVLNLMGKDEKTNLEYVKDRPGHDRRYAVDWTKANRELGYEPKHDLDSNLKDMVEWYKNNTWWWEPIKSGEFKEYYKKQYEDR</sequence>
<dbReference type="EMBL" id="PEXV01000146">
    <property type="protein sequence ID" value="PIS41163.1"/>
    <property type="molecule type" value="Genomic_DNA"/>
</dbReference>
<evidence type="ECO:0000256" key="1">
    <source>
        <dbReference type="ARBA" id="ARBA00001539"/>
    </source>
</evidence>
<comment type="caution">
    <text evidence="9">The sequence shown here is derived from an EMBL/GenBank/DDBJ whole genome shotgun (WGS) entry which is preliminary data.</text>
</comment>
<evidence type="ECO:0000313" key="10">
    <source>
        <dbReference type="Proteomes" id="UP000228711"/>
    </source>
</evidence>
<dbReference type="Gene3D" id="3.90.25.10">
    <property type="entry name" value="UDP-galactose 4-epimerase, domain 1"/>
    <property type="match status" value="1"/>
</dbReference>
<protein>
    <recommendedName>
        <fullName evidence="4 7">dTDP-glucose 4,6-dehydratase</fullName>
        <ecNumber evidence="4 7">4.2.1.46</ecNumber>
    </recommendedName>
</protein>
<keyword evidence="6 7" id="KW-0456">Lyase</keyword>
<dbReference type="NCBIfam" id="TIGR01181">
    <property type="entry name" value="dTDP_gluc_dehyt"/>
    <property type="match status" value="1"/>
</dbReference>
<dbReference type="Proteomes" id="UP000228711">
    <property type="component" value="Unassembled WGS sequence"/>
</dbReference>
<dbReference type="EC" id="4.2.1.46" evidence="4 7"/>
<comment type="catalytic activity">
    <reaction evidence="1 7">
        <text>dTDP-alpha-D-glucose = dTDP-4-dehydro-6-deoxy-alpha-D-glucose + H2O</text>
        <dbReference type="Rhea" id="RHEA:17221"/>
        <dbReference type="ChEBI" id="CHEBI:15377"/>
        <dbReference type="ChEBI" id="CHEBI:57477"/>
        <dbReference type="ChEBI" id="CHEBI:57649"/>
        <dbReference type="EC" id="4.2.1.46"/>
    </reaction>
</comment>
<evidence type="ECO:0000259" key="8">
    <source>
        <dbReference type="Pfam" id="PF16363"/>
    </source>
</evidence>
<dbReference type="GO" id="GO:0009225">
    <property type="term" value="P:nucleotide-sugar metabolic process"/>
    <property type="evidence" value="ECO:0007669"/>
    <property type="project" value="InterPro"/>
</dbReference>
<evidence type="ECO:0000256" key="4">
    <source>
        <dbReference type="ARBA" id="ARBA00011990"/>
    </source>
</evidence>
<name>A0A2H0YTT5_9BACT</name>
<feature type="domain" description="NAD(P)-binding" evidence="8">
    <location>
        <begin position="110"/>
        <end position="334"/>
    </location>
</feature>
<evidence type="ECO:0000256" key="6">
    <source>
        <dbReference type="ARBA" id="ARBA00023239"/>
    </source>
</evidence>
<evidence type="ECO:0000256" key="7">
    <source>
        <dbReference type="RuleBase" id="RU004473"/>
    </source>
</evidence>
<keyword evidence="5" id="KW-0520">NAD</keyword>
<dbReference type="PANTHER" id="PTHR43000">
    <property type="entry name" value="DTDP-D-GLUCOSE 4,6-DEHYDRATASE-RELATED"/>
    <property type="match status" value="1"/>
</dbReference>
<organism evidence="9 10">
    <name type="scientific">Candidatus Kerfeldbacteria bacterium CG08_land_8_20_14_0_20_42_7</name>
    <dbReference type="NCBI Taxonomy" id="2014245"/>
    <lineage>
        <taxon>Bacteria</taxon>
        <taxon>Candidatus Kerfeldiibacteriota</taxon>
    </lineage>
</organism>
<evidence type="ECO:0000256" key="5">
    <source>
        <dbReference type="ARBA" id="ARBA00023027"/>
    </source>
</evidence>
<proteinExistence type="inferred from homology"/>
<evidence type="ECO:0000313" key="9">
    <source>
        <dbReference type="EMBL" id="PIS41163.1"/>
    </source>
</evidence>